<feature type="compositionally biased region" description="Basic and acidic residues" evidence="1">
    <location>
        <begin position="502"/>
        <end position="517"/>
    </location>
</feature>
<dbReference type="Pfam" id="PF00249">
    <property type="entry name" value="Myb_DNA-binding"/>
    <property type="match status" value="1"/>
</dbReference>
<dbReference type="PANTHER" id="PTHR13992">
    <property type="entry name" value="NUCLEAR RECEPTOR CO-REPRESSOR RELATED NCOR"/>
    <property type="match status" value="1"/>
</dbReference>
<evidence type="ECO:0000313" key="3">
    <source>
        <dbReference type="EMBL" id="EON66531.1"/>
    </source>
</evidence>
<dbReference type="InterPro" id="IPR017884">
    <property type="entry name" value="SANT_dom"/>
</dbReference>
<dbReference type="Gene3D" id="1.10.10.60">
    <property type="entry name" value="Homeodomain-like"/>
    <property type="match status" value="1"/>
</dbReference>
<dbReference type="CDD" id="cd00167">
    <property type="entry name" value="SANT"/>
    <property type="match status" value="1"/>
</dbReference>
<protein>
    <recommendedName>
        <fullName evidence="2">SANT domain-containing protein</fullName>
    </recommendedName>
</protein>
<dbReference type="InterPro" id="IPR001005">
    <property type="entry name" value="SANT/Myb"/>
</dbReference>
<reference evidence="4" key="1">
    <citation type="submission" date="2012-06" db="EMBL/GenBank/DDBJ databases">
        <title>The genome sequence of Coniosporium apollinis CBS 100218.</title>
        <authorList>
            <consortium name="The Broad Institute Genome Sequencing Platform"/>
            <person name="Cuomo C."/>
            <person name="Gorbushina A."/>
            <person name="Noack S."/>
            <person name="Walker B."/>
            <person name="Young S.K."/>
            <person name="Zeng Q."/>
            <person name="Gargeya S."/>
            <person name="Fitzgerald M."/>
            <person name="Haas B."/>
            <person name="Abouelleil A."/>
            <person name="Alvarado L."/>
            <person name="Arachchi H.M."/>
            <person name="Berlin A.M."/>
            <person name="Chapman S.B."/>
            <person name="Goldberg J."/>
            <person name="Griggs A."/>
            <person name="Gujja S."/>
            <person name="Hansen M."/>
            <person name="Howarth C."/>
            <person name="Imamovic A."/>
            <person name="Larimer J."/>
            <person name="McCowan C."/>
            <person name="Montmayeur A."/>
            <person name="Murphy C."/>
            <person name="Neiman D."/>
            <person name="Pearson M."/>
            <person name="Priest M."/>
            <person name="Roberts A."/>
            <person name="Saif S."/>
            <person name="Shea T."/>
            <person name="Sisk P."/>
            <person name="Sykes S."/>
            <person name="Wortman J."/>
            <person name="Nusbaum C."/>
            <person name="Birren B."/>
        </authorList>
    </citation>
    <scope>NUCLEOTIDE SEQUENCE [LARGE SCALE GENOMIC DNA]</scope>
    <source>
        <strain evidence="4">CBS 100218</strain>
    </source>
</reference>
<feature type="compositionally biased region" description="Polar residues" evidence="1">
    <location>
        <begin position="335"/>
        <end position="347"/>
    </location>
</feature>
<dbReference type="RefSeq" id="XP_007781848.1">
    <property type="nucleotide sequence ID" value="XM_007783658.1"/>
</dbReference>
<proteinExistence type="predicted"/>
<feature type="region of interest" description="Disordered" evidence="1">
    <location>
        <begin position="128"/>
        <end position="161"/>
    </location>
</feature>
<dbReference type="InterPro" id="IPR009057">
    <property type="entry name" value="Homeodomain-like_sf"/>
</dbReference>
<dbReference type="GO" id="GO:0006357">
    <property type="term" value="P:regulation of transcription by RNA polymerase II"/>
    <property type="evidence" value="ECO:0007669"/>
    <property type="project" value="TreeGrafter"/>
</dbReference>
<keyword evidence="4" id="KW-1185">Reference proteome</keyword>
<dbReference type="InterPro" id="IPR051571">
    <property type="entry name" value="N-CoR_corepressor"/>
</dbReference>
<feature type="compositionally biased region" description="Acidic residues" evidence="1">
    <location>
        <begin position="23"/>
        <end position="38"/>
    </location>
</feature>
<evidence type="ECO:0000256" key="1">
    <source>
        <dbReference type="SAM" id="MobiDB-lite"/>
    </source>
</evidence>
<feature type="compositionally biased region" description="Polar residues" evidence="1">
    <location>
        <begin position="1"/>
        <end position="17"/>
    </location>
</feature>
<dbReference type="PROSITE" id="PS51293">
    <property type="entry name" value="SANT"/>
    <property type="match status" value="1"/>
</dbReference>
<feature type="region of interest" description="Disordered" evidence="1">
    <location>
        <begin position="431"/>
        <end position="541"/>
    </location>
</feature>
<dbReference type="PANTHER" id="PTHR13992:SF39">
    <property type="entry name" value="SMRTER, ISOFORM G"/>
    <property type="match status" value="1"/>
</dbReference>
<feature type="region of interest" description="Disordered" evidence="1">
    <location>
        <begin position="1"/>
        <end position="38"/>
    </location>
</feature>
<dbReference type="OrthoDB" id="10258692at2759"/>
<dbReference type="GO" id="GO:0034967">
    <property type="term" value="C:Set3 complex"/>
    <property type="evidence" value="ECO:0007669"/>
    <property type="project" value="TreeGrafter"/>
</dbReference>
<dbReference type="GeneID" id="19903087"/>
<feature type="region of interest" description="Disordered" evidence="1">
    <location>
        <begin position="166"/>
        <end position="185"/>
    </location>
</feature>
<feature type="compositionally biased region" description="Basic and acidic residues" evidence="1">
    <location>
        <begin position="291"/>
        <end position="318"/>
    </location>
</feature>
<dbReference type="eggNOG" id="KOG1878">
    <property type="taxonomic scope" value="Eukaryota"/>
</dbReference>
<feature type="region of interest" description="Disordered" evidence="1">
    <location>
        <begin position="239"/>
        <end position="275"/>
    </location>
</feature>
<evidence type="ECO:0000313" key="4">
    <source>
        <dbReference type="Proteomes" id="UP000016924"/>
    </source>
</evidence>
<dbReference type="SMART" id="SM00717">
    <property type="entry name" value="SANT"/>
    <property type="match status" value="2"/>
</dbReference>
<sequence length="669" mass="75032">MVDAPTSQTKTPEPASSSRKEDMDDTSEEDDGMAFDEAEFPDLAETFEKEKARLESSKIDLSSKYLRPDTPLRQLTRLAGITVHDLKVDNEFAEPETLPLAAVPTTETSGVDQGQEFSWQLTAVRRQSPESVLTPKTEEPEDIIMSDGPTIPKEITDDREDSLDMSSLPFLAKGPPTPLSDKDQDHFARNQDHVEMVREELGRRFLSAKADEERLEKDFVAMYRLWKREFLRMYRAEEAEELERQKSAEPLPPVATTEPIATPLPTPSIEGGRRAHKFSSEYDIQLAMQESMREAEELRQRQEREAAEAKSGMEKEAELPDLLTAEEASKRRFIDTNQLRQPGQGTTAFDLEPPEDTFTPEEHKLLVQAYQGNPKKWGKLAESLPNRTYKECITHYYATKWAREYKAKDGRKKATKSRIGVRKGPARLKSSNFLADLGRRPDTEEDDATLATPSAVSTDRSRPRRAAAPIFGDNNSELEATPVPTPGRMRGVTARENNGEGTAEKPRRTRAAKEKVPRGRGKNQPLAAAPFPSGVSPQKVDKERKEKFSTLKTEESLLTARQLAEEHAFAAMQQPPRPTEQQTGYFDAISTVAAPAAVSERPRAYSNQSRAGPSSYWSVTETTDFRRYLAHFGTDFNAIASAMGGSKTVQMVSPVVNMPAYFKWKKLTT</sequence>
<name>R7YXZ7_CONA1</name>
<dbReference type="OMA" id="KECITHY"/>
<gene>
    <name evidence="3" type="ORF">W97_05776</name>
</gene>
<dbReference type="STRING" id="1168221.R7YXZ7"/>
<organism evidence="3 4">
    <name type="scientific">Coniosporium apollinis (strain CBS 100218)</name>
    <name type="common">Rock-inhabiting black yeast</name>
    <dbReference type="NCBI Taxonomy" id="1168221"/>
    <lineage>
        <taxon>Eukaryota</taxon>
        <taxon>Fungi</taxon>
        <taxon>Dikarya</taxon>
        <taxon>Ascomycota</taxon>
        <taxon>Pezizomycotina</taxon>
        <taxon>Dothideomycetes</taxon>
        <taxon>Dothideomycetes incertae sedis</taxon>
        <taxon>Coniosporium</taxon>
    </lineage>
</organism>
<accession>R7YXZ7</accession>
<dbReference type="Proteomes" id="UP000016924">
    <property type="component" value="Unassembled WGS sequence"/>
</dbReference>
<dbReference type="AlphaFoldDB" id="R7YXZ7"/>
<dbReference type="SUPFAM" id="SSF46689">
    <property type="entry name" value="Homeodomain-like"/>
    <property type="match status" value="2"/>
</dbReference>
<feature type="region of interest" description="Disordered" evidence="1">
    <location>
        <begin position="291"/>
        <end position="357"/>
    </location>
</feature>
<evidence type="ECO:0000259" key="2">
    <source>
        <dbReference type="PROSITE" id="PS51293"/>
    </source>
</evidence>
<dbReference type="HOGENOM" id="CLU_410493_0_0_1"/>
<dbReference type="EMBL" id="JH767581">
    <property type="protein sequence ID" value="EON66531.1"/>
    <property type="molecule type" value="Genomic_DNA"/>
</dbReference>
<feature type="domain" description="SANT" evidence="2">
    <location>
        <begin position="353"/>
        <end position="404"/>
    </location>
</feature>